<evidence type="ECO:0000313" key="2">
    <source>
        <dbReference type="EMBL" id="GMT22505.1"/>
    </source>
</evidence>
<feature type="transmembrane region" description="Helical" evidence="1">
    <location>
        <begin position="51"/>
        <end position="76"/>
    </location>
</feature>
<organism evidence="2 3">
    <name type="scientific">Pristionchus fissidentatus</name>
    <dbReference type="NCBI Taxonomy" id="1538716"/>
    <lineage>
        <taxon>Eukaryota</taxon>
        <taxon>Metazoa</taxon>
        <taxon>Ecdysozoa</taxon>
        <taxon>Nematoda</taxon>
        <taxon>Chromadorea</taxon>
        <taxon>Rhabditida</taxon>
        <taxon>Rhabditina</taxon>
        <taxon>Diplogasteromorpha</taxon>
        <taxon>Diplogasteroidea</taxon>
        <taxon>Neodiplogasteridae</taxon>
        <taxon>Pristionchus</taxon>
    </lineage>
</organism>
<accession>A0AAV5VSM8</accession>
<proteinExistence type="predicted"/>
<protein>
    <submittedName>
        <fullName evidence="2">Uncharacterized protein</fullName>
    </submittedName>
</protein>
<dbReference type="EMBL" id="BTSY01000004">
    <property type="protein sequence ID" value="GMT22505.1"/>
    <property type="molecule type" value="Genomic_DNA"/>
</dbReference>
<keyword evidence="1" id="KW-0812">Transmembrane</keyword>
<sequence>YIGSVHFFEATKAAREQLVPIIRDKYERDAMNEHMIVGDYWVGGHYSARPLIGLAMFCSVLILAFAFQTAIPLVLVHLNAGLCLIFPVFG</sequence>
<keyword evidence="3" id="KW-1185">Reference proteome</keyword>
<dbReference type="Proteomes" id="UP001432322">
    <property type="component" value="Unassembled WGS sequence"/>
</dbReference>
<reference evidence="2" key="1">
    <citation type="submission" date="2023-10" db="EMBL/GenBank/DDBJ databases">
        <title>Genome assembly of Pristionchus species.</title>
        <authorList>
            <person name="Yoshida K."/>
            <person name="Sommer R.J."/>
        </authorList>
    </citation>
    <scope>NUCLEOTIDE SEQUENCE</scope>
    <source>
        <strain evidence="2">RS5133</strain>
    </source>
</reference>
<comment type="caution">
    <text evidence="2">The sequence shown here is derived from an EMBL/GenBank/DDBJ whole genome shotgun (WGS) entry which is preliminary data.</text>
</comment>
<name>A0AAV5VSM8_9BILA</name>
<keyword evidence="1" id="KW-1133">Transmembrane helix</keyword>
<evidence type="ECO:0000313" key="3">
    <source>
        <dbReference type="Proteomes" id="UP001432322"/>
    </source>
</evidence>
<feature type="non-terminal residue" evidence="2">
    <location>
        <position position="1"/>
    </location>
</feature>
<feature type="non-terminal residue" evidence="2">
    <location>
        <position position="90"/>
    </location>
</feature>
<gene>
    <name evidence="2" type="ORF">PFISCL1PPCAC_13802</name>
</gene>
<dbReference type="AlphaFoldDB" id="A0AAV5VSM8"/>
<keyword evidence="1" id="KW-0472">Membrane</keyword>
<evidence type="ECO:0000256" key="1">
    <source>
        <dbReference type="SAM" id="Phobius"/>
    </source>
</evidence>